<dbReference type="RefSeq" id="XP_041194820.1">
    <property type="nucleotide sequence ID" value="XM_041343953.1"/>
</dbReference>
<organism evidence="1 2">
    <name type="scientific">Suillus subaureus</name>
    <dbReference type="NCBI Taxonomy" id="48587"/>
    <lineage>
        <taxon>Eukaryota</taxon>
        <taxon>Fungi</taxon>
        <taxon>Dikarya</taxon>
        <taxon>Basidiomycota</taxon>
        <taxon>Agaricomycotina</taxon>
        <taxon>Agaricomycetes</taxon>
        <taxon>Agaricomycetidae</taxon>
        <taxon>Boletales</taxon>
        <taxon>Suillineae</taxon>
        <taxon>Suillaceae</taxon>
        <taxon>Suillus</taxon>
    </lineage>
</organism>
<keyword evidence="2" id="KW-1185">Reference proteome</keyword>
<dbReference type="EMBL" id="JABBWG010000010">
    <property type="protein sequence ID" value="KAG1819143.1"/>
    <property type="molecule type" value="Genomic_DNA"/>
</dbReference>
<evidence type="ECO:0008006" key="3">
    <source>
        <dbReference type="Google" id="ProtNLM"/>
    </source>
</evidence>
<gene>
    <name evidence="1" type="ORF">BJ212DRAFT_73810</name>
</gene>
<evidence type="ECO:0000313" key="1">
    <source>
        <dbReference type="EMBL" id="KAG1819143.1"/>
    </source>
</evidence>
<reference evidence="1" key="1">
    <citation type="journal article" date="2020" name="New Phytol.">
        <title>Comparative genomics reveals dynamic genome evolution in host specialist ectomycorrhizal fungi.</title>
        <authorList>
            <person name="Lofgren L.A."/>
            <person name="Nguyen N.H."/>
            <person name="Vilgalys R."/>
            <person name="Ruytinx J."/>
            <person name="Liao H.L."/>
            <person name="Branco S."/>
            <person name="Kuo A."/>
            <person name="LaButti K."/>
            <person name="Lipzen A."/>
            <person name="Andreopoulos W."/>
            <person name="Pangilinan J."/>
            <person name="Riley R."/>
            <person name="Hundley H."/>
            <person name="Na H."/>
            <person name="Barry K."/>
            <person name="Grigoriev I.V."/>
            <person name="Stajich J.E."/>
            <person name="Kennedy P.G."/>
        </authorList>
    </citation>
    <scope>NUCLEOTIDE SEQUENCE</scope>
    <source>
        <strain evidence="1">MN1</strain>
    </source>
</reference>
<dbReference type="AlphaFoldDB" id="A0A9P7EE66"/>
<sequence>MQCSSFPLHLTLLFDEFGPRNEDMSPVQGLPCNANVVVYFPFDIYQQLAVALGGPANLMNALFPSSVDVQVNNGTTDIHYRWRISRILPAQNHFPDAVFNDYLSPQDARVTSQFYENTYPPYQAPSPMRWEHVATTLETGSPGFETALGDLNGQAALQVQHPVLPLELPSTIQPLLPSASSSTVILPFNAQPPLLDGSATLPNIPSQDHEVSHNSEHEIQLVHGHQIQQPGCPRAYVADGLLIDEEDLMDGDNDSCIHVHACNRGDSLCGLWVKADRRSIMRHGQRWHGDARSGGDRSITCPWLGCSRQMRASAIPRHTLSAHFGVTWVCRGTGCSKVFNRHDSFKAHAGKRGCLGAGLGAIVRYDADTCVINIKNVSRHSD</sequence>
<accession>A0A9P7EE66</accession>
<comment type="caution">
    <text evidence="1">The sequence shown here is derived from an EMBL/GenBank/DDBJ whole genome shotgun (WGS) entry which is preliminary data.</text>
</comment>
<name>A0A9P7EE66_9AGAM</name>
<dbReference type="Proteomes" id="UP000807769">
    <property type="component" value="Unassembled WGS sequence"/>
</dbReference>
<evidence type="ECO:0000313" key="2">
    <source>
        <dbReference type="Proteomes" id="UP000807769"/>
    </source>
</evidence>
<proteinExistence type="predicted"/>
<protein>
    <recommendedName>
        <fullName evidence="3">C2H2-type domain-containing protein</fullName>
    </recommendedName>
</protein>
<dbReference type="GeneID" id="64637969"/>
<dbReference type="OrthoDB" id="2636042at2759"/>